<dbReference type="EMBL" id="JABFUD020000023">
    <property type="protein sequence ID" value="KAI5060883.1"/>
    <property type="molecule type" value="Genomic_DNA"/>
</dbReference>
<protein>
    <submittedName>
        <fullName evidence="1">Uncharacterized protein</fullName>
    </submittedName>
</protein>
<comment type="caution">
    <text evidence="1">The sequence shown here is derived from an EMBL/GenBank/DDBJ whole genome shotgun (WGS) entry which is preliminary data.</text>
</comment>
<reference evidence="1" key="1">
    <citation type="submission" date="2021-01" db="EMBL/GenBank/DDBJ databases">
        <title>Adiantum capillus-veneris genome.</title>
        <authorList>
            <person name="Fang Y."/>
            <person name="Liao Q."/>
        </authorList>
    </citation>
    <scope>NUCLEOTIDE SEQUENCE</scope>
    <source>
        <strain evidence="1">H3</strain>
        <tissue evidence="1">Leaf</tissue>
    </source>
</reference>
<dbReference type="AlphaFoldDB" id="A0A9D4U3K5"/>
<keyword evidence="2" id="KW-1185">Reference proteome</keyword>
<accession>A0A9D4U3K5</accession>
<sequence>MVVDGPVVCVARNIGAFLAKVNTLSILDVTILVPVHSARLREELAVVFQAQTGNLGYNREAPYCGSCNNNTTIITTPKLEARIATTGKKLLDVQVMGAAVDLMLALDGTFNQIYAESVSEARDTLATNSRFGRFKINVSCHAVAYQTES</sequence>
<name>A0A9D4U3K5_ADICA</name>
<evidence type="ECO:0000313" key="2">
    <source>
        <dbReference type="Proteomes" id="UP000886520"/>
    </source>
</evidence>
<proteinExistence type="predicted"/>
<gene>
    <name evidence="1" type="ORF">GOP47_0023388</name>
</gene>
<evidence type="ECO:0000313" key="1">
    <source>
        <dbReference type="EMBL" id="KAI5060883.1"/>
    </source>
</evidence>
<organism evidence="1 2">
    <name type="scientific">Adiantum capillus-veneris</name>
    <name type="common">Maidenhair fern</name>
    <dbReference type="NCBI Taxonomy" id="13818"/>
    <lineage>
        <taxon>Eukaryota</taxon>
        <taxon>Viridiplantae</taxon>
        <taxon>Streptophyta</taxon>
        <taxon>Embryophyta</taxon>
        <taxon>Tracheophyta</taxon>
        <taxon>Polypodiopsida</taxon>
        <taxon>Polypodiidae</taxon>
        <taxon>Polypodiales</taxon>
        <taxon>Pteridineae</taxon>
        <taxon>Pteridaceae</taxon>
        <taxon>Vittarioideae</taxon>
        <taxon>Adiantum</taxon>
    </lineage>
</organism>
<dbReference type="Proteomes" id="UP000886520">
    <property type="component" value="Chromosome 23"/>
</dbReference>